<keyword evidence="4 8" id="KW-0521">NADP</keyword>
<dbReference type="FunFam" id="3.40.50.10860:FF:000006">
    <property type="entry name" value="Shikimate dehydrogenase (NADP(+))"/>
    <property type="match status" value="1"/>
</dbReference>
<dbReference type="Gene3D" id="3.40.50.10860">
    <property type="entry name" value="Leucine Dehydrogenase, chain A, domain 1"/>
    <property type="match status" value="1"/>
</dbReference>
<evidence type="ECO:0000259" key="9">
    <source>
        <dbReference type="Pfam" id="PF01488"/>
    </source>
</evidence>
<dbReference type="GO" id="GO:0009423">
    <property type="term" value="P:chorismate biosynthetic process"/>
    <property type="evidence" value="ECO:0007669"/>
    <property type="project" value="UniProtKB-UniRule"/>
</dbReference>
<dbReference type="EMBL" id="CP044222">
    <property type="protein sequence ID" value="QEW08432.1"/>
    <property type="molecule type" value="Genomic_DNA"/>
</dbReference>
<evidence type="ECO:0000256" key="7">
    <source>
        <dbReference type="ARBA" id="ARBA00049442"/>
    </source>
</evidence>
<evidence type="ECO:0000256" key="6">
    <source>
        <dbReference type="ARBA" id="ARBA00023141"/>
    </source>
</evidence>
<dbReference type="InterPro" id="IPR046346">
    <property type="entry name" value="Aminoacid_DH-like_N_sf"/>
</dbReference>
<evidence type="ECO:0000256" key="2">
    <source>
        <dbReference type="ARBA" id="ARBA00012962"/>
    </source>
</evidence>
<feature type="binding site" evidence="8">
    <location>
        <position position="87"/>
    </location>
    <ligand>
        <name>shikimate</name>
        <dbReference type="ChEBI" id="CHEBI:36208"/>
    </ligand>
</feature>
<dbReference type="PANTHER" id="PTHR21089:SF1">
    <property type="entry name" value="BIFUNCTIONAL 3-DEHYDROQUINATE DEHYDRATASE_SHIKIMATE DEHYDROGENASE, CHLOROPLASTIC"/>
    <property type="match status" value="1"/>
</dbReference>
<keyword evidence="6 8" id="KW-0057">Aromatic amino acid biosynthesis</keyword>
<dbReference type="UniPathway" id="UPA00053">
    <property type="reaction ID" value="UER00087"/>
</dbReference>
<feature type="binding site" evidence="8">
    <location>
        <position position="220"/>
    </location>
    <ligand>
        <name>NADP(+)</name>
        <dbReference type="ChEBI" id="CHEBI:58349"/>
    </ligand>
</feature>
<dbReference type="SUPFAM" id="SSF53223">
    <property type="entry name" value="Aminoacid dehydrogenase-like, N-terminal domain"/>
    <property type="match status" value="1"/>
</dbReference>
<dbReference type="Pfam" id="PF08501">
    <property type="entry name" value="Shikimate_dh_N"/>
    <property type="match status" value="1"/>
</dbReference>
<dbReference type="AlphaFoldDB" id="A0A5J6LJE7"/>
<dbReference type="GO" id="GO:0004764">
    <property type="term" value="F:shikimate 3-dehydrogenase (NADP+) activity"/>
    <property type="evidence" value="ECO:0007669"/>
    <property type="project" value="UniProtKB-UniRule"/>
</dbReference>
<dbReference type="Pfam" id="PF18317">
    <property type="entry name" value="SDH_C"/>
    <property type="match status" value="1"/>
</dbReference>
<proteinExistence type="inferred from homology"/>
<dbReference type="InterPro" id="IPR013708">
    <property type="entry name" value="Shikimate_DH-bd_N"/>
</dbReference>
<protein>
    <recommendedName>
        <fullName evidence="2 8">Shikimate dehydrogenase (NADP(+))</fullName>
        <shortName evidence="8">SDH</shortName>
        <ecNumber evidence="2 8">1.1.1.25</ecNumber>
    </recommendedName>
</protein>
<feature type="binding site" evidence="8">
    <location>
        <position position="103"/>
    </location>
    <ligand>
        <name>shikimate</name>
        <dbReference type="ChEBI" id="CHEBI:36208"/>
    </ligand>
</feature>
<dbReference type="GO" id="GO:0050661">
    <property type="term" value="F:NADP binding"/>
    <property type="evidence" value="ECO:0007669"/>
    <property type="project" value="InterPro"/>
</dbReference>
<comment type="function">
    <text evidence="8">Involved in the biosynthesis of the chorismate, which leads to the biosynthesis of aromatic amino acids. Catalyzes the reversible NADPH linked reduction of 3-dehydroshikimate (DHSA) to yield shikimate (SA).</text>
</comment>
<dbReference type="Proteomes" id="UP000325606">
    <property type="component" value="Chromosome"/>
</dbReference>
<keyword evidence="3 8" id="KW-0028">Amino-acid biosynthesis</keyword>
<dbReference type="InterPro" id="IPR041121">
    <property type="entry name" value="SDH_C"/>
</dbReference>
<dbReference type="GO" id="GO:0008652">
    <property type="term" value="P:amino acid biosynthetic process"/>
    <property type="evidence" value="ECO:0007669"/>
    <property type="project" value="UniProtKB-KW"/>
</dbReference>
<feature type="domain" description="SDH C-terminal" evidence="11">
    <location>
        <begin position="244"/>
        <end position="270"/>
    </location>
</feature>
<feature type="binding site" evidence="8">
    <location>
        <position position="62"/>
    </location>
    <ligand>
        <name>shikimate</name>
        <dbReference type="ChEBI" id="CHEBI:36208"/>
    </ligand>
</feature>
<dbReference type="InterPro" id="IPR036291">
    <property type="entry name" value="NAD(P)-bd_dom_sf"/>
</dbReference>
<evidence type="ECO:0000256" key="3">
    <source>
        <dbReference type="ARBA" id="ARBA00022605"/>
    </source>
</evidence>
<keyword evidence="13" id="KW-1185">Reference proteome</keyword>
<feature type="binding site" evidence="8">
    <location>
        <begin position="128"/>
        <end position="132"/>
    </location>
    <ligand>
        <name>NADP(+)</name>
        <dbReference type="ChEBI" id="CHEBI:58349"/>
    </ligand>
</feature>
<feature type="binding site" evidence="8">
    <location>
        <position position="251"/>
    </location>
    <ligand>
        <name>shikimate</name>
        <dbReference type="ChEBI" id="CHEBI:36208"/>
    </ligand>
</feature>
<dbReference type="SUPFAM" id="SSF51735">
    <property type="entry name" value="NAD(P)-binding Rossmann-fold domains"/>
    <property type="match status" value="1"/>
</dbReference>
<dbReference type="InterPro" id="IPR022893">
    <property type="entry name" value="Shikimate_DH_fam"/>
</dbReference>
<dbReference type="FunFam" id="3.40.50.720:FF:000104">
    <property type="entry name" value="Shikimate dehydrogenase (NADP(+))"/>
    <property type="match status" value="1"/>
</dbReference>
<dbReference type="NCBIfam" id="TIGR00507">
    <property type="entry name" value="aroE"/>
    <property type="match status" value="1"/>
</dbReference>
<evidence type="ECO:0000256" key="5">
    <source>
        <dbReference type="ARBA" id="ARBA00023002"/>
    </source>
</evidence>
<keyword evidence="5 8" id="KW-0560">Oxidoreductase</keyword>
<comment type="subunit">
    <text evidence="8">Homodimer.</text>
</comment>
<evidence type="ECO:0000259" key="10">
    <source>
        <dbReference type="Pfam" id="PF08501"/>
    </source>
</evidence>
<comment type="catalytic activity">
    <reaction evidence="7 8">
        <text>shikimate + NADP(+) = 3-dehydroshikimate + NADPH + H(+)</text>
        <dbReference type="Rhea" id="RHEA:17737"/>
        <dbReference type="ChEBI" id="CHEBI:15378"/>
        <dbReference type="ChEBI" id="CHEBI:16630"/>
        <dbReference type="ChEBI" id="CHEBI:36208"/>
        <dbReference type="ChEBI" id="CHEBI:57783"/>
        <dbReference type="ChEBI" id="CHEBI:58349"/>
        <dbReference type="EC" id="1.1.1.25"/>
    </reaction>
</comment>
<feature type="domain" description="Shikimate dehydrogenase substrate binding N-terminal" evidence="10">
    <location>
        <begin position="7"/>
        <end position="89"/>
    </location>
</feature>
<gene>
    <name evidence="8 12" type="primary">aroE</name>
    <name evidence="12" type="ORF">F5I99_00095</name>
</gene>
<evidence type="ECO:0000256" key="8">
    <source>
        <dbReference type="HAMAP-Rule" id="MF_00222"/>
    </source>
</evidence>
<accession>A0A5J6LJE7</accession>
<feature type="binding site" evidence="8">
    <location>
        <position position="222"/>
    </location>
    <ligand>
        <name>shikimate</name>
        <dbReference type="ChEBI" id="CHEBI:36208"/>
    </ligand>
</feature>
<dbReference type="PANTHER" id="PTHR21089">
    <property type="entry name" value="SHIKIMATE DEHYDROGENASE"/>
    <property type="match status" value="1"/>
</dbReference>
<comment type="pathway">
    <text evidence="1 8">Metabolic intermediate biosynthesis; chorismate biosynthesis; chorismate from D-erythrose 4-phosphate and phosphoenolpyruvate: step 4/7.</text>
</comment>
<feature type="binding site" evidence="8">
    <location>
        <begin position="152"/>
        <end position="157"/>
    </location>
    <ligand>
        <name>NADP(+)</name>
        <dbReference type="ChEBI" id="CHEBI:58349"/>
    </ligand>
</feature>
<comment type="similarity">
    <text evidence="8">Belongs to the shikimate dehydrogenase family.</text>
</comment>
<dbReference type="HAMAP" id="MF_00222">
    <property type="entry name" value="Shikimate_DH_AroE"/>
    <property type="match status" value="1"/>
</dbReference>
<dbReference type="InterPro" id="IPR011342">
    <property type="entry name" value="Shikimate_DH"/>
</dbReference>
<feature type="active site" description="Proton acceptor" evidence="8">
    <location>
        <position position="66"/>
    </location>
</feature>
<evidence type="ECO:0000313" key="12">
    <source>
        <dbReference type="EMBL" id="QEW08432.1"/>
    </source>
</evidence>
<sequence>MIDQYAVFGNPVAHSQSPFIHACFARQQQQSMHYVATQIDPESFAQQVDAFLQGQGKGLNITVPFKELAWQLAEVKTPRAALAGAVNTLWRDEQGRICGDNTDGLGLINDLTQNLGCSLKGASVLLLGAGGAVRGVIQPLLEAGCSELIIANRTPEKAQQLVQHFAETAGAAVTLHACGYSEIPAKAYDVIINGTSASLQGDLPPLPEAIVGAHSLCYDMMYSATQTPFCHWASRQGAARAVDGLGMLVEQAAEAFFRWRERRPDTAPVIAMLRQSLAQQ</sequence>
<dbReference type="GO" id="GO:0005829">
    <property type="term" value="C:cytosol"/>
    <property type="evidence" value="ECO:0007669"/>
    <property type="project" value="TreeGrafter"/>
</dbReference>
<evidence type="ECO:0000256" key="1">
    <source>
        <dbReference type="ARBA" id="ARBA00004871"/>
    </source>
</evidence>
<evidence type="ECO:0000256" key="4">
    <source>
        <dbReference type="ARBA" id="ARBA00022857"/>
    </source>
</evidence>
<feature type="binding site" evidence="8">
    <location>
        <position position="244"/>
    </location>
    <ligand>
        <name>NADP(+)</name>
        <dbReference type="ChEBI" id="CHEBI:58349"/>
    </ligand>
</feature>
<dbReference type="GO" id="GO:0019632">
    <property type="term" value="P:shikimate metabolic process"/>
    <property type="evidence" value="ECO:0007669"/>
    <property type="project" value="InterPro"/>
</dbReference>
<evidence type="ECO:0000313" key="13">
    <source>
        <dbReference type="Proteomes" id="UP000325606"/>
    </source>
</evidence>
<name>A0A5J6LJE7_9GAMM</name>
<dbReference type="Pfam" id="PF01488">
    <property type="entry name" value="Shikimate_DH"/>
    <property type="match status" value="1"/>
</dbReference>
<dbReference type="EC" id="1.1.1.25" evidence="2 8"/>
<reference evidence="12 13" key="1">
    <citation type="submission" date="2019-09" db="EMBL/GenBank/DDBJ databases">
        <title>Nitrincola iocasae sp. nov., a bacterium isolated from the sediment collected at a cold seep field in South China Sea.</title>
        <authorList>
            <person name="Zhang H."/>
            <person name="Wang H."/>
            <person name="Li C."/>
        </authorList>
    </citation>
    <scope>NUCLEOTIDE SEQUENCE [LARGE SCALE GENOMIC DNA]</scope>
    <source>
        <strain evidence="12 13">KXZD1103</strain>
    </source>
</reference>
<dbReference type="GO" id="GO:0009073">
    <property type="term" value="P:aromatic amino acid family biosynthetic process"/>
    <property type="evidence" value="ECO:0007669"/>
    <property type="project" value="UniProtKB-KW"/>
</dbReference>
<evidence type="ECO:0000259" key="11">
    <source>
        <dbReference type="Pfam" id="PF18317"/>
    </source>
</evidence>
<dbReference type="NCBIfam" id="NF001310">
    <property type="entry name" value="PRK00258.1-2"/>
    <property type="match status" value="1"/>
</dbReference>
<dbReference type="InterPro" id="IPR006151">
    <property type="entry name" value="Shikm_DH/Glu-tRNA_Rdtase"/>
</dbReference>
<dbReference type="KEGG" id="nik:F5I99_00095"/>
<feature type="binding site" evidence="8">
    <location>
        <begin position="15"/>
        <end position="17"/>
    </location>
    <ligand>
        <name>shikimate</name>
        <dbReference type="ChEBI" id="CHEBI:36208"/>
    </ligand>
</feature>
<organism evidence="12 13">
    <name type="scientific">Nitrincola iocasae</name>
    <dbReference type="NCBI Taxonomy" id="2614693"/>
    <lineage>
        <taxon>Bacteria</taxon>
        <taxon>Pseudomonadati</taxon>
        <taxon>Pseudomonadota</taxon>
        <taxon>Gammaproteobacteria</taxon>
        <taxon>Oceanospirillales</taxon>
        <taxon>Oceanospirillaceae</taxon>
        <taxon>Nitrincola</taxon>
    </lineage>
</organism>
<dbReference type="Gene3D" id="3.40.50.720">
    <property type="entry name" value="NAD(P)-binding Rossmann-like Domain"/>
    <property type="match status" value="1"/>
</dbReference>
<comment type="caution">
    <text evidence="8">Lacks conserved residue(s) required for the propagation of feature annotation.</text>
</comment>
<feature type="domain" description="Quinate/shikimate 5-dehydrogenase/glutamyl-tRNA reductase" evidence="9">
    <location>
        <begin position="115"/>
        <end position="198"/>
    </location>
</feature>
<dbReference type="CDD" id="cd01065">
    <property type="entry name" value="NAD_bind_Shikimate_DH"/>
    <property type="match status" value="1"/>
</dbReference>